<dbReference type="Gene3D" id="3.30.565.10">
    <property type="entry name" value="Histidine kinase-like ATPase, C-terminal domain"/>
    <property type="match status" value="1"/>
</dbReference>
<gene>
    <name evidence="15" type="ORF">SAMN05660197_1935</name>
</gene>
<evidence type="ECO:0000259" key="13">
    <source>
        <dbReference type="PROSITE" id="PS50109"/>
    </source>
</evidence>
<keyword evidence="16" id="KW-1185">Reference proteome</keyword>
<evidence type="ECO:0000313" key="16">
    <source>
        <dbReference type="Proteomes" id="UP000192602"/>
    </source>
</evidence>
<dbReference type="Pfam" id="PF00072">
    <property type="entry name" value="Response_reg"/>
    <property type="match status" value="1"/>
</dbReference>
<dbReference type="FunFam" id="3.30.565.10:FF:000010">
    <property type="entry name" value="Sensor histidine kinase RcsC"/>
    <property type="match status" value="1"/>
</dbReference>
<dbReference type="FunFam" id="1.10.287.130:FF:000002">
    <property type="entry name" value="Two-component osmosensing histidine kinase"/>
    <property type="match status" value="1"/>
</dbReference>
<dbReference type="InterPro" id="IPR005467">
    <property type="entry name" value="His_kinase_dom"/>
</dbReference>
<keyword evidence="3 11" id="KW-0597">Phosphoprotein</keyword>
<dbReference type="GO" id="GO:0000155">
    <property type="term" value="F:phosphorelay sensor kinase activity"/>
    <property type="evidence" value="ECO:0007669"/>
    <property type="project" value="InterPro"/>
</dbReference>
<evidence type="ECO:0000256" key="1">
    <source>
        <dbReference type="ARBA" id="ARBA00000085"/>
    </source>
</evidence>
<proteinExistence type="predicted"/>
<dbReference type="InterPro" id="IPR004358">
    <property type="entry name" value="Sig_transdc_His_kin-like_C"/>
</dbReference>
<dbReference type="CDD" id="cd00082">
    <property type="entry name" value="HisKA"/>
    <property type="match status" value="1"/>
</dbReference>
<evidence type="ECO:0000256" key="7">
    <source>
        <dbReference type="ARBA" id="ARBA00022840"/>
    </source>
</evidence>
<dbReference type="EMBL" id="FWWZ01000001">
    <property type="protein sequence ID" value="SMC10096.1"/>
    <property type="molecule type" value="Genomic_DNA"/>
</dbReference>
<evidence type="ECO:0000256" key="6">
    <source>
        <dbReference type="ARBA" id="ARBA00022777"/>
    </source>
</evidence>
<dbReference type="InterPro" id="IPR036097">
    <property type="entry name" value="HisK_dim/P_sf"/>
</dbReference>
<dbReference type="PRINTS" id="PR00344">
    <property type="entry name" value="BCTRLSENSOR"/>
</dbReference>
<dbReference type="SUPFAM" id="SSF55874">
    <property type="entry name" value="ATPase domain of HSP90 chaperone/DNA topoisomerase II/histidine kinase"/>
    <property type="match status" value="1"/>
</dbReference>
<dbReference type="Gene3D" id="1.10.287.130">
    <property type="match status" value="1"/>
</dbReference>
<dbReference type="Pfam" id="PF08376">
    <property type="entry name" value="NIT"/>
    <property type="match status" value="1"/>
</dbReference>
<dbReference type="OrthoDB" id="5468627at2"/>
<evidence type="ECO:0000256" key="3">
    <source>
        <dbReference type="ARBA" id="ARBA00022553"/>
    </source>
</evidence>
<evidence type="ECO:0000256" key="10">
    <source>
        <dbReference type="ARBA" id="ARBA00068150"/>
    </source>
</evidence>
<feature type="domain" description="Histidine kinase" evidence="13">
    <location>
        <begin position="390"/>
        <end position="612"/>
    </location>
</feature>
<comment type="subunit">
    <text evidence="9">At low DSF concentrations, interacts with RpfF.</text>
</comment>
<dbReference type="SMART" id="SM00387">
    <property type="entry name" value="HATPase_c"/>
    <property type="match status" value="1"/>
</dbReference>
<keyword evidence="12" id="KW-0472">Membrane</keyword>
<evidence type="ECO:0000313" key="15">
    <source>
        <dbReference type="EMBL" id="SMC10096.1"/>
    </source>
</evidence>
<dbReference type="GO" id="GO:0005524">
    <property type="term" value="F:ATP binding"/>
    <property type="evidence" value="ECO:0007669"/>
    <property type="project" value="UniProtKB-KW"/>
</dbReference>
<feature type="modified residue" description="4-aspartylphosphate" evidence="11">
    <location>
        <position position="810"/>
    </location>
</feature>
<dbReference type="InterPro" id="IPR011006">
    <property type="entry name" value="CheY-like_superfamily"/>
</dbReference>
<dbReference type="Gene3D" id="3.40.50.2300">
    <property type="match status" value="2"/>
</dbReference>
<comment type="catalytic activity">
    <reaction evidence="1">
        <text>ATP + protein L-histidine = ADP + protein N-phospho-L-histidine.</text>
        <dbReference type="EC" id="2.7.13.3"/>
    </reaction>
</comment>
<evidence type="ECO:0000256" key="11">
    <source>
        <dbReference type="PROSITE-ProRule" id="PRU00169"/>
    </source>
</evidence>
<evidence type="ECO:0000256" key="8">
    <source>
        <dbReference type="ARBA" id="ARBA00023012"/>
    </source>
</evidence>
<dbReference type="PROSITE" id="PS50110">
    <property type="entry name" value="RESPONSE_REGULATORY"/>
    <property type="match status" value="1"/>
</dbReference>
<dbReference type="PANTHER" id="PTHR45339:SF1">
    <property type="entry name" value="HYBRID SIGNAL TRANSDUCTION HISTIDINE KINASE J"/>
    <property type="match status" value="1"/>
</dbReference>
<dbReference type="SUPFAM" id="SSF47384">
    <property type="entry name" value="Homodimeric domain of signal transducing histidine kinase"/>
    <property type="match status" value="1"/>
</dbReference>
<keyword evidence="8" id="KW-0902">Two-component regulatory system</keyword>
<keyword evidence="6 15" id="KW-0418">Kinase</keyword>
<feature type="domain" description="Response regulatory" evidence="14">
    <location>
        <begin position="761"/>
        <end position="880"/>
    </location>
</feature>
<reference evidence="16" key="1">
    <citation type="submission" date="2017-04" db="EMBL/GenBank/DDBJ databases">
        <authorList>
            <person name="Varghese N."/>
            <person name="Submissions S."/>
        </authorList>
    </citation>
    <scope>NUCLEOTIDE SEQUENCE [LARGE SCALE GENOMIC DNA]</scope>
    <source>
        <strain evidence="16">DSM 16512</strain>
    </source>
</reference>
<dbReference type="InterPro" id="IPR001789">
    <property type="entry name" value="Sig_transdc_resp-reg_receiver"/>
</dbReference>
<dbReference type="PANTHER" id="PTHR45339">
    <property type="entry name" value="HYBRID SIGNAL TRANSDUCTION HISTIDINE KINASE J"/>
    <property type="match status" value="1"/>
</dbReference>
<dbReference type="InterPro" id="IPR013587">
    <property type="entry name" value="Nitrate/nitrite_sensing"/>
</dbReference>
<organism evidence="15 16">
    <name type="scientific">Nitratiruptor tergarcus DSM 16512</name>
    <dbReference type="NCBI Taxonomy" id="1069081"/>
    <lineage>
        <taxon>Bacteria</taxon>
        <taxon>Pseudomonadati</taxon>
        <taxon>Campylobacterota</taxon>
        <taxon>Epsilonproteobacteria</taxon>
        <taxon>Nautiliales</taxon>
        <taxon>Nitratiruptoraceae</taxon>
        <taxon>Nitratiruptor</taxon>
    </lineage>
</organism>
<evidence type="ECO:0000256" key="12">
    <source>
        <dbReference type="SAM" id="Phobius"/>
    </source>
</evidence>
<dbReference type="PROSITE" id="PS50109">
    <property type="entry name" value="HIS_KIN"/>
    <property type="match status" value="1"/>
</dbReference>
<feature type="transmembrane region" description="Helical" evidence="12">
    <location>
        <begin position="12"/>
        <end position="32"/>
    </location>
</feature>
<evidence type="ECO:0000256" key="5">
    <source>
        <dbReference type="ARBA" id="ARBA00022741"/>
    </source>
</evidence>
<keyword evidence="4" id="KW-0808">Transferase</keyword>
<evidence type="ECO:0000256" key="4">
    <source>
        <dbReference type="ARBA" id="ARBA00022679"/>
    </source>
</evidence>
<keyword evidence="12" id="KW-1133">Transmembrane helix</keyword>
<sequence>MAIGMKNRLKIVTLLPILLLFIASIISTWYFFDKYLQIKKSKLFLENAKSLQSILYEVGKERTLTAIYLAKNEDNPELQKQYKKTDEAITEFKQISSHIDPTLQNALAILQIARQKTINRSDSFKSIFYGLYTDSVAEQILNYILKINENQPNSDILQKGYLYTTLLQSIEYSSLEEGLVSYYILSQKQFDPQTATLELSYIPKADLFLNLSKVDPFIAAFTMKVAQNANFQSLYEKIKSLRINFIAGKPIPFDTWININDQKIAALFDFTQPAYNMLAAQVQKKMHFFFIAAIFSLIVLLLSIVLFVFNYIFAKDFSHNIEKLENLLKKVALSEDILKTHKDLAQEINLDTTEGIDKAYELLDLALKRTEDAKEAAEEANKAKSMFLANMSHEIRTPLNGIMGFTELLKNTNLSEEQRDFVNIIEKSSENLLEIINNILDFAKIESNKIELESVVFEPIAEFENAVEVYAPKAAEKNIDLACFVDPKLEKPLKGDPTKIKEVLINLISNAVKFTPKGGEIVVEIRKLGEKDSYAVIQFEVRDTGIGIPKDKKDKIFEAFSQADISVTRKYGGTGLGLTISSEFVKLMGGELKIESEENKGSRFYFTLELEEIPILQESYKDRFSSLKVAFYAPQDHPKTQNRFIAEYMKFFGVQFLQNSDIKEILAQKERINFALIDYDFAKDKTINSLVRDKIPVALIAKVTYKKKIEEFTGKIIKNIYEPANFTKLKQLIEYYLQNSKNLQQKTEILASTGAIKFHAKALVAEDNSINQKLIKKTLEDFGLEVDLADNGLEALEKFKTNKYDIVFMDIQMPVKDGVEAMQEIHLYEKEMHLIPTPIIALTAHALKGDRERFMEKGFDEYITKPINRKDIETILKAFLPDKKYIPTIEEELQEEKSISQKESQKDEYDFDILLLKKSPLEAKLFANVLKSLGYSVDMALDLEDFTKRLENKRYRVAFIDKESDEYNFHILQQIKEKAPQTMFILLVEPSFDISTLPSIEKSFYYDILRNIIKKDFFKKELDKLMKKETTV</sequence>
<evidence type="ECO:0000259" key="14">
    <source>
        <dbReference type="PROSITE" id="PS50110"/>
    </source>
</evidence>
<name>A0A1W1WV28_9BACT</name>
<evidence type="ECO:0000256" key="2">
    <source>
        <dbReference type="ARBA" id="ARBA00012438"/>
    </source>
</evidence>
<evidence type="ECO:0000256" key="9">
    <source>
        <dbReference type="ARBA" id="ARBA00064003"/>
    </source>
</evidence>
<dbReference type="SUPFAM" id="SSF52172">
    <property type="entry name" value="CheY-like"/>
    <property type="match status" value="2"/>
</dbReference>
<dbReference type="SMART" id="SM00388">
    <property type="entry name" value="HisKA"/>
    <property type="match status" value="1"/>
</dbReference>
<accession>A0A1W1WV28</accession>
<dbReference type="Pfam" id="PF02518">
    <property type="entry name" value="HATPase_c"/>
    <property type="match status" value="1"/>
</dbReference>
<dbReference type="InterPro" id="IPR036890">
    <property type="entry name" value="HATPase_C_sf"/>
</dbReference>
<keyword evidence="5" id="KW-0547">Nucleotide-binding</keyword>
<dbReference type="InterPro" id="IPR003661">
    <property type="entry name" value="HisK_dim/P_dom"/>
</dbReference>
<dbReference type="AlphaFoldDB" id="A0A1W1WV28"/>
<feature type="transmembrane region" description="Helical" evidence="12">
    <location>
        <begin position="288"/>
        <end position="313"/>
    </location>
</feature>
<dbReference type="STRING" id="1069081.SAMN05660197_1935"/>
<dbReference type="CDD" id="cd16922">
    <property type="entry name" value="HATPase_EvgS-ArcB-TorS-like"/>
    <property type="match status" value="1"/>
</dbReference>
<dbReference type="Pfam" id="PF00512">
    <property type="entry name" value="HisKA"/>
    <property type="match status" value="1"/>
</dbReference>
<dbReference type="EC" id="2.7.13.3" evidence="2"/>
<dbReference type="SMART" id="SM00448">
    <property type="entry name" value="REC"/>
    <property type="match status" value="1"/>
</dbReference>
<dbReference type="Proteomes" id="UP000192602">
    <property type="component" value="Unassembled WGS sequence"/>
</dbReference>
<dbReference type="InterPro" id="IPR003594">
    <property type="entry name" value="HATPase_dom"/>
</dbReference>
<keyword evidence="12" id="KW-0812">Transmembrane</keyword>
<dbReference type="RefSeq" id="WP_084276474.1">
    <property type="nucleotide sequence ID" value="NZ_AP026671.1"/>
</dbReference>
<keyword evidence="7" id="KW-0067">ATP-binding</keyword>
<protein>
    <recommendedName>
        <fullName evidence="10">Sensory/regulatory protein RpfC</fullName>
        <ecNumber evidence="2">2.7.13.3</ecNumber>
    </recommendedName>
</protein>
<dbReference type="CDD" id="cd17546">
    <property type="entry name" value="REC_hyHK_CKI1_RcsC-like"/>
    <property type="match status" value="1"/>
</dbReference>